<reference evidence="1" key="1">
    <citation type="journal article" date="2014" name="Int. J. Syst. Evol. Microbiol.">
        <title>Complete genome sequence of Corynebacterium casei LMG S-19264T (=DSM 44701T), isolated from a smear-ripened cheese.</title>
        <authorList>
            <consortium name="US DOE Joint Genome Institute (JGI-PGF)"/>
            <person name="Walter F."/>
            <person name="Albersmeier A."/>
            <person name="Kalinowski J."/>
            <person name="Ruckert C."/>
        </authorList>
    </citation>
    <scope>NUCLEOTIDE SEQUENCE</scope>
    <source>
        <strain evidence="1">JCM 3035</strain>
    </source>
</reference>
<dbReference type="Proteomes" id="UP000637788">
    <property type="component" value="Unassembled WGS sequence"/>
</dbReference>
<dbReference type="AlphaFoldDB" id="A0A917RJT1"/>
<dbReference type="PANTHER" id="PTHR34613">
    <property type="entry name" value="SLL0800 PROTEIN"/>
    <property type="match status" value="1"/>
</dbReference>
<evidence type="ECO:0000313" key="2">
    <source>
        <dbReference type="Proteomes" id="UP000637788"/>
    </source>
</evidence>
<evidence type="ECO:0008006" key="3">
    <source>
        <dbReference type="Google" id="ProtNLM"/>
    </source>
</evidence>
<accession>A0A917RJT1</accession>
<dbReference type="RefSeq" id="WP_189326907.1">
    <property type="nucleotide sequence ID" value="NZ_BMPQ01000038.1"/>
</dbReference>
<gene>
    <name evidence="1" type="ORF">GCM10010094_83040</name>
</gene>
<protein>
    <recommendedName>
        <fullName evidence="3">Transposase (putative) YhgA-like domain-containing protein</fullName>
    </recommendedName>
</protein>
<name>A0A917RJT1_9ACTN</name>
<comment type="caution">
    <text evidence="1">The sequence shown here is derived from an EMBL/GenBank/DDBJ whole genome shotgun (WGS) entry which is preliminary data.</text>
</comment>
<sequence>MVSSLHEAMHSIFGEDPGLFARATRTLDIPPFETPISATPLPTDLTENQPVERRVDTLLRIEAPSGDYVLAVEAQNQPDPRKPSSWAYYLAHLQAKYQLPPVLLVVCPDQRTADWAAQEVKIGPPQWSSLRLTPLVLGPGNVPVVRTVEEAARDVPLSVLSAVLHRTDRDVDVILEALVAALKVLDRETAEKLIDLTGQGLDDNTNAIKIWRRLVAADTSFFKSSLSQEIRAEGKAEDRAAAIFDVLEVRGIPVPEADRYRIASCDDFDTLMRWFRRAVTAKSTAEVFDDDLADTEH</sequence>
<organism evidence="1 2">
    <name type="scientific">Streptomyces flaveus</name>
    <dbReference type="NCBI Taxonomy" id="66370"/>
    <lineage>
        <taxon>Bacteria</taxon>
        <taxon>Bacillati</taxon>
        <taxon>Actinomycetota</taxon>
        <taxon>Actinomycetes</taxon>
        <taxon>Kitasatosporales</taxon>
        <taxon>Streptomycetaceae</taxon>
        <taxon>Streptomyces</taxon>
        <taxon>Streptomyces aurantiacus group</taxon>
    </lineage>
</organism>
<proteinExistence type="predicted"/>
<dbReference type="EMBL" id="BMPQ01000038">
    <property type="protein sequence ID" value="GGL09634.1"/>
    <property type="molecule type" value="Genomic_DNA"/>
</dbReference>
<dbReference type="PANTHER" id="PTHR34613:SF1">
    <property type="entry name" value="SLL6017 PROTEIN"/>
    <property type="match status" value="1"/>
</dbReference>
<keyword evidence="2" id="KW-1185">Reference proteome</keyword>
<reference evidence="1" key="2">
    <citation type="submission" date="2020-09" db="EMBL/GenBank/DDBJ databases">
        <authorList>
            <person name="Sun Q."/>
            <person name="Ohkuma M."/>
        </authorList>
    </citation>
    <scope>NUCLEOTIDE SEQUENCE</scope>
    <source>
        <strain evidence="1">JCM 3035</strain>
    </source>
</reference>
<evidence type="ECO:0000313" key="1">
    <source>
        <dbReference type="EMBL" id="GGL09634.1"/>
    </source>
</evidence>